<reference evidence="4" key="1">
    <citation type="journal article" date="2015" name="PLoS Genet.">
        <title>Genome Sequence and Transcriptome Analyses of Chrysochromulina tobin: Metabolic Tools for Enhanced Algal Fitness in the Prominent Order Prymnesiales (Haptophyceae).</title>
        <authorList>
            <person name="Hovde B.T."/>
            <person name="Deodato C.R."/>
            <person name="Hunsperger H.M."/>
            <person name="Ryken S.A."/>
            <person name="Yost W."/>
            <person name="Jha R.K."/>
            <person name="Patterson J."/>
            <person name="Monnat R.J. Jr."/>
            <person name="Barlow S.B."/>
            <person name="Starkenburg S.R."/>
            <person name="Cattolico R.A."/>
        </authorList>
    </citation>
    <scope>NUCLEOTIDE SEQUENCE</scope>
    <source>
        <strain evidence="4">CCMP291</strain>
    </source>
</reference>
<comment type="caution">
    <text evidence="3">The sequence shown here is derived from an EMBL/GenBank/DDBJ whole genome shotgun (WGS) entry which is preliminary data.</text>
</comment>
<dbReference type="OrthoDB" id="275177at2759"/>
<keyword evidence="1" id="KW-0547">Nucleotide-binding</keyword>
<dbReference type="AlphaFoldDB" id="A0A0M0JCF3"/>
<evidence type="ECO:0000256" key="2">
    <source>
        <dbReference type="ARBA" id="ARBA00023134"/>
    </source>
</evidence>
<dbReference type="SUPFAM" id="SSF52540">
    <property type="entry name" value="P-loop containing nucleoside triphosphate hydrolases"/>
    <property type="match status" value="1"/>
</dbReference>
<dbReference type="Gene3D" id="3.40.50.300">
    <property type="entry name" value="P-loop containing nucleotide triphosphate hydrolases"/>
    <property type="match status" value="1"/>
</dbReference>
<sequence>MDSVRAKVLVIGPKRCGKTRIADFLAGHSAAAAPSFEVYNPTKGARILEFEQVAASGRKNMKMSVQLWDCSGDRQYENCWPAILRDAVGVVLVYDPTIKEQEKDIELWYKTYTSRLGLKDSQVLLFAHQGGAASFRQYQAPRALDHFSFLNTTLDSEEQTAAMKTVFGNFLGAVGAAALEKSAVDIDAFGR</sequence>
<accession>A0A0M0JCF3</accession>
<dbReference type="GO" id="GO:0005525">
    <property type="term" value="F:GTP binding"/>
    <property type="evidence" value="ECO:0007669"/>
    <property type="project" value="UniProtKB-KW"/>
</dbReference>
<dbReference type="InterPro" id="IPR027417">
    <property type="entry name" value="P-loop_NTPase"/>
</dbReference>
<evidence type="ECO:0000313" key="4">
    <source>
        <dbReference type="Proteomes" id="UP000037460"/>
    </source>
</evidence>
<keyword evidence="2" id="KW-0342">GTP-binding</keyword>
<evidence type="ECO:0000313" key="3">
    <source>
        <dbReference type="EMBL" id="KOO24150.1"/>
    </source>
</evidence>
<dbReference type="EMBL" id="JWZX01003120">
    <property type="protein sequence ID" value="KOO24150.1"/>
    <property type="molecule type" value="Genomic_DNA"/>
</dbReference>
<dbReference type="Proteomes" id="UP000037460">
    <property type="component" value="Unassembled WGS sequence"/>
</dbReference>
<protein>
    <submittedName>
        <fullName evidence="3">Rab-like protein 5</fullName>
    </submittedName>
</protein>
<proteinExistence type="predicted"/>
<keyword evidence="4" id="KW-1185">Reference proteome</keyword>
<evidence type="ECO:0000256" key="1">
    <source>
        <dbReference type="ARBA" id="ARBA00022741"/>
    </source>
</evidence>
<gene>
    <name evidence="3" type="ORF">Ctob_005124</name>
</gene>
<organism evidence="3 4">
    <name type="scientific">Chrysochromulina tobinii</name>
    <dbReference type="NCBI Taxonomy" id="1460289"/>
    <lineage>
        <taxon>Eukaryota</taxon>
        <taxon>Haptista</taxon>
        <taxon>Haptophyta</taxon>
        <taxon>Prymnesiophyceae</taxon>
        <taxon>Prymnesiales</taxon>
        <taxon>Chrysochromulinaceae</taxon>
        <taxon>Chrysochromulina</taxon>
    </lineage>
</organism>
<dbReference type="Pfam" id="PF08477">
    <property type="entry name" value="Roc"/>
    <property type="match status" value="1"/>
</dbReference>
<dbReference type="PANTHER" id="PTHR24073">
    <property type="entry name" value="DRAB5-RELATED"/>
    <property type="match status" value="1"/>
</dbReference>
<name>A0A0M0JCF3_9EUKA</name>